<dbReference type="InterPro" id="IPR050266">
    <property type="entry name" value="AB_hydrolase_sf"/>
</dbReference>
<dbReference type="EMBL" id="CP025704">
    <property type="protein sequence ID" value="AUN99116.1"/>
    <property type="molecule type" value="Genomic_DNA"/>
</dbReference>
<dbReference type="PRINTS" id="PR00111">
    <property type="entry name" value="ABHYDROLASE"/>
</dbReference>
<sequence length="225" mass="25433">MPHFVFLPGTLCDERVWKFQTQEFTDNTVVNLRIQNTQEAMLDAVKAVQAKRFILVGFSMGGHIAQEFALAYPERVSHVISIASSSEGYPKEEKEVSLKAKEFIKKGLFKGITDRRLKEFLHPKAYENQELRNLIHSMSGEDAAQVYLNQLDATLERRDLSKEIGSLKMPFIAIGGEDDKIVSKESILRIKDHNSAADIHIVSECGHFVPLEKPEVVNGILRLLL</sequence>
<dbReference type="Gene3D" id="3.40.50.1820">
    <property type="entry name" value="alpha/beta hydrolase"/>
    <property type="match status" value="1"/>
</dbReference>
<dbReference type="PANTHER" id="PTHR43798">
    <property type="entry name" value="MONOACYLGLYCEROL LIPASE"/>
    <property type="match status" value="1"/>
</dbReference>
<evidence type="ECO:0000313" key="1">
    <source>
        <dbReference type="EMBL" id="AUN99116.1"/>
    </source>
</evidence>
<accession>A0A2K9NUA9</accession>
<gene>
    <name evidence="1" type="ORF">C0V70_13600</name>
</gene>
<dbReference type="InterPro" id="IPR000073">
    <property type="entry name" value="AB_hydrolase_1"/>
</dbReference>
<evidence type="ECO:0000313" key="2">
    <source>
        <dbReference type="Proteomes" id="UP000235584"/>
    </source>
</evidence>
<proteinExistence type="predicted"/>
<dbReference type="Proteomes" id="UP000235584">
    <property type="component" value="Chromosome"/>
</dbReference>
<reference evidence="1 2" key="1">
    <citation type="submission" date="2018-01" db="EMBL/GenBank/DDBJ databases">
        <title>Complete genome sequence of Bacteriovorax stolpii DSM12778.</title>
        <authorList>
            <person name="Tang B."/>
            <person name="Chang J."/>
        </authorList>
    </citation>
    <scope>NUCLEOTIDE SEQUENCE [LARGE SCALE GENOMIC DNA]</scope>
    <source>
        <strain evidence="1 2">DSM 12778</strain>
    </source>
</reference>
<dbReference type="KEGG" id="bsto:C0V70_13600"/>
<protein>
    <submittedName>
        <fullName evidence="1">Uncharacterized protein</fullName>
    </submittedName>
</protein>
<keyword evidence="2" id="KW-1185">Reference proteome</keyword>
<organism evidence="1 2">
    <name type="scientific">Bacteriovorax stolpii</name>
    <name type="common">Bdellovibrio stolpii</name>
    <dbReference type="NCBI Taxonomy" id="960"/>
    <lineage>
        <taxon>Bacteria</taxon>
        <taxon>Pseudomonadati</taxon>
        <taxon>Bdellovibrionota</taxon>
        <taxon>Bacteriovoracia</taxon>
        <taxon>Bacteriovoracales</taxon>
        <taxon>Bacteriovoracaceae</taxon>
        <taxon>Bacteriovorax</taxon>
    </lineage>
</organism>
<dbReference type="Pfam" id="PF03096">
    <property type="entry name" value="Ndr"/>
    <property type="match status" value="1"/>
</dbReference>
<dbReference type="InterPro" id="IPR004142">
    <property type="entry name" value="NDRG"/>
</dbReference>
<dbReference type="AlphaFoldDB" id="A0A2K9NUA9"/>
<dbReference type="SUPFAM" id="SSF53474">
    <property type="entry name" value="alpha/beta-Hydrolases"/>
    <property type="match status" value="1"/>
</dbReference>
<dbReference type="InterPro" id="IPR029058">
    <property type="entry name" value="AB_hydrolase_fold"/>
</dbReference>
<name>A0A2K9NUA9_BACTC</name>